<dbReference type="InterPro" id="IPR051531">
    <property type="entry name" value="N-acetyltransferase"/>
</dbReference>
<dbReference type="PANTHER" id="PTHR43792">
    <property type="entry name" value="GNAT FAMILY, PUTATIVE (AFU_ORTHOLOGUE AFUA_3G00765)-RELATED-RELATED"/>
    <property type="match status" value="1"/>
</dbReference>
<feature type="domain" description="N-acetyltransferase" evidence="1">
    <location>
        <begin position="12"/>
        <end position="172"/>
    </location>
</feature>
<dbReference type="PROSITE" id="PS51186">
    <property type="entry name" value="GNAT"/>
    <property type="match status" value="1"/>
</dbReference>
<reference evidence="2" key="1">
    <citation type="journal article" date="2015" name="Nature">
        <title>Complex archaea that bridge the gap between prokaryotes and eukaryotes.</title>
        <authorList>
            <person name="Spang A."/>
            <person name="Saw J.H."/>
            <person name="Jorgensen S.L."/>
            <person name="Zaremba-Niedzwiedzka K."/>
            <person name="Martijn J."/>
            <person name="Lind A.E."/>
            <person name="van Eijk R."/>
            <person name="Schleper C."/>
            <person name="Guy L."/>
            <person name="Ettema T.J."/>
        </authorList>
    </citation>
    <scope>NUCLEOTIDE SEQUENCE</scope>
</reference>
<organism evidence="2">
    <name type="scientific">marine sediment metagenome</name>
    <dbReference type="NCBI Taxonomy" id="412755"/>
    <lineage>
        <taxon>unclassified sequences</taxon>
        <taxon>metagenomes</taxon>
        <taxon>ecological metagenomes</taxon>
    </lineage>
</organism>
<dbReference type="EMBL" id="LAZR01001026">
    <property type="protein sequence ID" value="KKN52260.1"/>
    <property type="molecule type" value="Genomic_DNA"/>
</dbReference>
<gene>
    <name evidence="2" type="ORF">LCGC14_0614230</name>
</gene>
<evidence type="ECO:0000313" key="2">
    <source>
        <dbReference type="EMBL" id="KKN52260.1"/>
    </source>
</evidence>
<evidence type="ECO:0000259" key="1">
    <source>
        <dbReference type="PROSITE" id="PS51186"/>
    </source>
</evidence>
<dbReference type="InterPro" id="IPR000182">
    <property type="entry name" value="GNAT_dom"/>
</dbReference>
<accession>A0A0F9R6W7</accession>
<comment type="caution">
    <text evidence="2">The sequence shown here is derived from an EMBL/GenBank/DDBJ whole genome shotgun (WGS) entry which is preliminary data.</text>
</comment>
<proteinExistence type="predicted"/>
<sequence length="181" mass="20760">MNIPNILETKRLIIRPFNSDDINPFISFMINKESTKYFNFTEEEKTPEGAETLIQSIINSYGTQNSVFALAITQKDSGRYLGSCGLSPIENDNEVECFYALLPQFWGNGYAIESVKKLFEYAFTELNLSKIVAYVNPENTRSWKTAERVGMKYLGQIRPKNLSSEAMFFSIERNEFEDQGI</sequence>
<name>A0A0F9R6W7_9ZZZZ</name>
<dbReference type="PANTHER" id="PTHR43792:SF1">
    <property type="entry name" value="N-ACETYLTRANSFERASE DOMAIN-CONTAINING PROTEIN"/>
    <property type="match status" value="1"/>
</dbReference>
<dbReference type="InterPro" id="IPR016181">
    <property type="entry name" value="Acyl_CoA_acyltransferase"/>
</dbReference>
<dbReference type="SUPFAM" id="SSF55729">
    <property type="entry name" value="Acyl-CoA N-acyltransferases (Nat)"/>
    <property type="match status" value="1"/>
</dbReference>
<dbReference type="AlphaFoldDB" id="A0A0F9R6W7"/>
<protein>
    <recommendedName>
        <fullName evidence="1">N-acetyltransferase domain-containing protein</fullName>
    </recommendedName>
</protein>
<dbReference type="Pfam" id="PF13302">
    <property type="entry name" value="Acetyltransf_3"/>
    <property type="match status" value="1"/>
</dbReference>
<dbReference type="GO" id="GO:0016747">
    <property type="term" value="F:acyltransferase activity, transferring groups other than amino-acyl groups"/>
    <property type="evidence" value="ECO:0007669"/>
    <property type="project" value="InterPro"/>
</dbReference>
<dbReference type="Gene3D" id="3.40.630.30">
    <property type="match status" value="1"/>
</dbReference>